<evidence type="ECO:0000256" key="2">
    <source>
        <dbReference type="ARBA" id="ARBA00012438"/>
    </source>
</evidence>
<dbReference type="GO" id="GO:0000155">
    <property type="term" value="F:phosphorelay sensor kinase activity"/>
    <property type="evidence" value="ECO:0007669"/>
    <property type="project" value="InterPro"/>
</dbReference>
<dbReference type="CDD" id="cd00156">
    <property type="entry name" value="REC"/>
    <property type="match status" value="1"/>
</dbReference>
<dbReference type="InterPro" id="IPR005467">
    <property type="entry name" value="His_kinase_dom"/>
</dbReference>
<dbReference type="InterPro" id="IPR011006">
    <property type="entry name" value="CheY-like_superfamily"/>
</dbReference>
<accession>A0A6J4KV86</accession>
<keyword evidence="7" id="KW-0175">Coiled coil</keyword>
<dbReference type="PROSITE" id="PS50109">
    <property type="entry name" value="HIS_KIN"/>
    <property type="match status" value="1"/>
</dbReference>
<organism evidence="10">
    <name type="scientific">uncultured Gemmatimonadota bacterium</name>
    <dbReference type="NCBI Taxonomy" id="203437"/>
    <lineage>
        <taxon>Bacteria</taxon>
        <taxon>Pseudomonadati</taxon>
        <taxon>Gemmatimonadota</taxon>
        <taxon>environmental samples</taxon>
    </lineage>
</organism>
<evidence type="ECO:0000256" key="6">
    <source>
        <dbReference type="PROSITE-ProRule" id="PRU00169"/>
    </source>
</evidence>
<dbReference type="InterPro" id="IPR036890">
    <property type="entry name" value="HATPase_C_sf"/>
</dbReference>
<dbReference type="Gene3D" id="3.40.50.2300">
    <property type="match status" value="3"/>
</dbReference>
<gene>
    <name evidence="10" type="ORF">AVDCRST_MAG68-1464</name>
</gene>
<evidence type="ECO:0000256" key="5">
    <source>
        <dbReference type="ARBA" id="ARBA00022777"/>
    </source>
</evidence>
<dbReference type="GO" id="GO:0009927">
    <property type="term" value="F:histidine phosphotransfer kinase activity"/>
    <property type="evidence" value="ECO:0007669"/>
    <property type="project" value="TreeGrafter"/>
</dbReference>
<evidence type="ECO:0000313" key="10">
    <source>
        <dbReference type="EMBL" id="CAA9314332.1"/>
    </source>
</evidence>
<dbReference type="SUPFAM" id="SSF52172">
    <property type="entry name" value="CheY-like"/>
    <property type="match status" value="3"/>
</dbReference>
<dbReference type="CDD" id="cd17574">
    <property type="entry name" value="REC_OmpR"/>
    <property type="match status" value="1"/>
</dbReference>
<dbReference type="SUPFAM" id="SSF47384">
    <property type="entry name" value="Homodimeric domain of signal transducing histidine kinase"/>
    <property type="match status" value="1"/>
</dbReference>
<dbReference type="CDD" id="cd16922">
    <property type="entry name" value="HATPase_EvgS-ArcB-TorS-like"/>
    <property type="match status" value="1"/>
</dbReference>
<evidence type="ECO:0000259" key="8">
    <source>
        <dbReference type="PROSITE" id="PS50109"/>
    </source>
</evidence>
<dbReference type="PANTHER" id="PTHR43047:SF72">
    <property type="entry name" value="OSMOSENSING HISTIDINE PROTEIN KINASE SLN1"/>
    <property type="match status" value="1"/>
</dbReference>
<proteinExistence type="predicted"/>
<dbReference type="PROSITE" id="PS50110">
    <property type="entry name" value="RESPONSE_REGULATORY"/>
    <property type="match status" value="2"/>
</dbReference>
<evidence type="ECO:0000259" key="9">
    <source>
        <dbReference type="PROSITE" id="PS50110"/>
    </source>
</evidence>
<evidence type="ECO:0000256" key="7">
    <source>
        <dbReference type="SAM" id="Coils"/>
    </source>
</evidence>
<dbReference type="Pfam" id="PF00072">
    <property type="entry name" value="Response_reg"/>
    <property type="match status" value="2"/>
</dbReference>
<comment type="catalytic activity">
    <reaction evidence="1">
        <text>ATP + protein L-histidine = ADP + protein N-phospho-L-histidine.</text>
        <dbReference type="EC" id="2.7.13.3"/>
    </reaction>
</comment>
<dbReference type="SMART" id="SM00448">
    <property type="entry name" value="REC"/>
    <property type="match status" value="2"/>
</dbReference>
<dbReference type="Pfam" id="PF00512">
    <property type="entry name" value="HisKA"/>
    <property type="match status" value="1"/>
</dbReference>
<dbReference type="AlphaFoldDB" id="A0A6J4KV86"/>
<name>A0A6J4KV86_9BACT</name>
<dbReference type="InterPro" id="IPR003661">
    <property type="entry name" value="HisK_dim/P_dom"/>
</dbReference>
<dbReference type="InterPro" id="IPR001789">
    <property type="entry name" value="Sig_transdc_resp-reg_receiver"/>
</dbReference>
<dbReference type="PRINTS" id="PR00344">
    <property type="entry name" value="BCTRLSENSOR"/>
</dbReference>
<protein>
    <recommendedName>
        <fullName evidence="2">histidine kinase</fullName>
        <ecNumber evidence="2">2.7.13.3</ecNumber>
    </recommendedName>
</protein>
<dbReference type="Gene3D" id="1.10.287.130">
    <property type="match status" value="1"/>
</dbReference>
<dbReference type="InterPro" id="IPR004358">
    <property type="entry name" value="Sig_transdc_His_kin-like_C"/>
</dbReference>
<evidence type="ECO:0000256" key="3">
    <source>
        <dbReference type="ARBA" id="ARBA00022553"/>
    </source>
</evidence>
<dbReference type="EC" id="2.7.13.3" evidence="2"/>
<dbReference type="Pfam" id="PF02518">
    <property type="entry name" value="HATPase_c"/>
    <property type="match status" value="1"/>
</dbReference>
<feature type="domain" description="Response regulatory" evidence="9">
    <location>
        <begin position="8"/>
        <end position="124"/>
    </location>
</feature>
<feature type="coiled-coil region" evidence="7">
    <location>
        <begin position="131"/>
        <end position="158"/>
    </location>
</feature>
<feature type="domain" description="Histidine kinase" evidence="8">
    <location>
        <begin position="182"/>
        <end position="401"/>
    </location>
</feature>
<feature type="domain" description="Response regulatory" evidence="9">
    <location>
        <begin position="564"/>
        <end position="680"/>
    </location>
</feature>
<dbReference type="GO" id="GO:0005886">
    <property type="term" value="C:plasma membrane"/>
    <property type="evidence" value="ECO:0007669"/>
    <property type="project" value="TreeGrafter"/>
</dbReference>
<dbReference type="InterPro" id="IPR003594">
    <property type="entry name" value="HATPase_dom"/>
</dbReference>
<dbReference type="EMBL" id="CADCTW010000081">
    <property type="protein sequence ID" value="CAA9314332.1"/>
    <property type="molecule type" value="Genomic_DNA"/>
</dbReference>
<dbReference type="PANTHER" id="PTHR43047">
    <property type="entry name" value="TWO-COMPONENT HISTIDINE PROTEIN KINASE"/>
    <property type="match status" value="1"/>
</dbReference>
<keyword evidence="5" id="KW-0418">Kinase</keyword>
<dbReference type="SUPFAM" id="SSF55874">
    <property type="entry name" value="ATPase domain of HSP90 chaperone/DNA topoisomerase II/histidine kinase"/>
    <property type="match status" value="1"/>
</dbReference>
<dbReference type="FunFam" id="3.30.565.10:FF:000010">
    <property type="entry name" value="Sensor histidine kinase RcsC"/>
    <property type="match status" value="1"/>
</dbReference>
<dbReference type="Gene3D" id="3.30.565.10">
    <property type="entry name" value="Histidine kinase-like ATPase, C-terminal domain"/>
    <property type="match status" value="1"/>
</dbReference>
<feature type="modified residue" description="4-aspartylphosphate" evidence="6">
    <location>
        <position position="59"/>
    </location>
</feature>
<dbReference type="SMART" id="SM00387">
    <property type="entry name" value="HATPase_c"/>
    <property type="match status" value="1"/>
</dbReference>
<keyword evidence="3 6" id="KW-0597">Phosphoprotein</keyword>
<dbReference type="InterPro" id="IPR036097">
    <property type="entry name" value="HisK_dim/P_sf"/>
</dbReference>
<evidence type="ECO:0000256" key="4">
    <source>
        <dbReference type="ARBA" id="ARBA00022679"/>
    </source>
</evidence>
<keyword evidence="4" id="KW-0808">Transferase</keyword>
<sequence length="687" mass="73031">MSEAQARTILIVDDSPEDRATVRRLLRGAATPYVLVEADTGADGLERYRAGRPDLVLLDFHLPDMEGLEVLQAMGTRPLPVPVVMLTGQDAGEVAVAALNGGAQDYVLKGTMSSHGLERVLANAIEKHAIELELQARTRALEEKAEALELRNLELEMVRNILQTKVGELAEATRAKDQFLAVMSHEMRTPLNAIIGYADLLDMGLGGELGEGQRQHVSRIQVGGRHLLELINDVLDLAKADARGLELDIRPVDLQAVIEEVAALLESRAHAQGIALRVEPCSSELPHLLADLQRLRQVITNLVGNAIKFTEEGSVTIRCSPRDEVVDIVVEDTGVGIDPEVLPFIFDEFYQANGQLTRSRGGSGLGLAISQRLARLMNGAVTVRSEPGVGSVFTLTLPSAAAGSPLRPEDVQGHGERMQQARGPDPRRQVTVVAFGRDGDALEQLAGRVQPAVRLVWTTDVARVAELARGERASLVVLDVAGGGDAWSAAYALREVPELASTAVLLLPSIPAEGSGEAQEGLDLGWVSLVPKPFSAAQLTRAVSTAVRGEPTPADATAGIAACDVLIVDDDPDSRRVASRFLGAAGVSVRESPDGESALAEMRRRAPDVAVLDLMMPVLDGFGVLAAMRADPLLAGIPVVVLSAKSLTEAERRFLARTASRVLQKGEHRLADVAALVLRAASGAAAG</sequence>
<dbReference type="CDD" id="cd00082">
    <property type="entry name" value="HisKA"/>
    <property type="match status" value="1"/>
</dbReference>
<reference evidence="10" key="1">
    <citation type="submission" date="2020-02" db="EMBL/GenBank/DDBJ databases">
        <authorList>
            <person name="Meier V. D."/>
        </authorList>
    </citation>
    <scope>NUCLEOTIDE SEQUENCE</scope>
    <source>
        <strain evidence="10">AVDCRST_MAG68</strain>
    </source>
</reference>
<evidence type="ECO:0000256" key="1">
    <source>
        <dbReference type="ARBA" id="ARBA00000085"/>
    </source>
</evidence>
<dbReference type="SMART" id="SM00388">
    <property type="entry name" value="HisKA"/>
    <property type="match status" value="1"/>
</dbReference>
<feature type="modified residue" description="4-aspartylphosphate" evidence="6">
    <location>
        <position position="613"/>
    </location>
</feature>